<dbReference type="Pfam" id="PF07911">
    <property type="entry name" value="DUF1677"/>
    <property type="match status" value="1"/>
</dbReference>
<dbReference type="InterPro" id="IPR012876">
    <property type="entry name" value="DUF1677_pln"/>
</dbReference>
<accession>A0A5N5GCF8</accession>
<comment type="caution">
    <text evidence="2">The sequence shown here is derived from an EMBL/GenBank/DDBJ whole genome shotgun (WGS) entry which is preliminary data.</text>
</comment>
<dbReference type="AlphaFoldDB" id="A0A5N5GCF8"/>
<evidence type="ECO:0000256" key="1">
    <source>
        <dbReference type="SAM" id="MobiDB-lite"/>
    </source>
</evidence>
<proteinExistence type="predicted"/>
<dbReference type="PANTHER" id="PTHR33108">
    <property type="entry name" value="OS01G0745000 PROTEIN"/>
    <property type="match status" value="1"/>
</dbReference>
<sequence>MAMSATIISSDPVVLPVATAAETQPTQATTKLVSQIEIEFVKCDCCGLTEECTPAYIEHVRERYQGHWICGLCAEAVKDEIVRSQKRLMSTEEAMATHMNFCKKFKASGPPLNPTIHLISAMRQILRRSLDSPRRGLRSTPSSPTKINAGKGLKRSESCFPTLTG</sequence>
<reference evidence="2 3" key="1">
    <citation type="submission" date="2019-09" db="EMBL/GenBank/DDBJ databases">
        <authorList>
            <person name="Ou C."/>
        </authorList>
    </citation>
    <scope>NUCLEOTIDE SEQUENCE [LARGE SCALE GENOMIC DNA]</scope>
    <source>
        <strain evidence="2">S2</strain>
        <tissue evidence="2">Leaf</tissue>
    </source>
</reference>
<gene>
    <name evidence="2" type="ORF">D8674_019164</name>
</gene>
<evidence type="ECO:0000313" key="2">
    <source>
        <dbReference type="EMBL" id="KAB2611132.1"/>
    </source>
</evidence>
<feature type="region of interest" description="Disordered" evidence="1">
    <location>
        <begin position="131"/>
        <end position="155"/>
    </location>
</feature>
<protein>
    <recommendedName>
        <fullName evidence="4">DUF1677 domain-containing protein</fullName>
    </recommendedName>
</protein>
<reference evidence="2 3" key="3">
    <citation type="submission" date="2019-11" db="EMBL/GenBank/DDBJ databases">
        <title>A de novo genome assembly of a pear dwarfing rootstock.</title>
        <authorList>
            <person name="Wang F."/>
            <person name="Wang J."/>
            <person name="Li S."/>
            <person name="Zhang Y."/>
            <person name="Fang M."/>
            <person name="Ma L."/>
            <person name="Zhao Y."/>
            <person name="Jiang S."/>
        </authorList>
    </citation>
    <scope>NUCLEOTIDE SEQUENCE [LARGE SCALE GENOMIC DNA]</scope>
    <source>
        <strain evidence="2">S2</strain>
        <tissue evidence="2">Leaf</tissue>
    </source>
</reference>
<evidence type="ECO:0008006" key="4">
    <source>
        <dbReference type="Google" id="ProtNLM"/>
    </source>
</evidence>
<dbReference type="OrthoDB" id="1911663at2759"/>
<keyword evidence="3" id="KW-1185">Reference proteome</keyword>
<reference evidence="3" key="2">
    <citation type="submission" date="2019-10" db="EMBL/GenBank/DDBJ databases">
        <title>A de novo genome assembly of a pear dwarfing rootstock.</title>
        <authorList>
            <person name="Wang F."/>
            <person name="Wang J."/>
            <person name="Li S."/>
            <person name="Zhang Y."/>
            <person name="Fang M."/>
            <person name="Ma L."/>
            <person name="Zhao Y."/>
            <person name="Jiang S."/>
        </authorList>
    </citation>
    <scope>NUCLEOTIDE SEQUENCE [LARGE SCALE GENOMIC DNA]</scope>
</reference>
<dbReference type="Proteomes" id="UP000327157">
    <property type="component" value="Chromosome 17"/>
</dbReference>
<evidence type="ECO:0000313" key="3">
    <source>
        <dbReference type="Proteomes" id="UP000327157"/>
    </source>
</evidence>
<dbReference type="PANTHER" id="PTHR33108:SF32">
    <property type="entry name" value="DUF1677 FAMILY PROTEIN (DUF1677)"/>
    <property type="match status" value="1"/>
</dbReference>
<name>A0A5N5GCF8_9ROSA</name>
<organism evidence="2 3">
    <name type="scientific">Pyrus ussuriensis x Pyrus communis</name>
    <dbReference type="NCBI Taxonomy" id="2448454"/>
    <lineage>
        <taxon>Eukaryota</taxon>
        <taxon>Viridiplantae</taxon>
        <taxon>Streptophyta</taxon>
        <taxon>Embryophyta</taxon>
        <taxon>Tracheophyta</taxon>
        <taxon>Spermatophyta</taxon>
        <taxon>Magnoliopsida</taxon>
        <taxon>eudicotyledons</taxon>
        <taxon>Gunneridae</taxon>
        <taxon>Pentapetalae</taxon>
        <taxon>rosids</taxon>
        <taxon>fabids</taxon>
        <taxon>Rosales</taxon>
        <taxon>Rosaceae</taxon>
        <taxon>Amygdaloideae</taxon>
        <taxon>Maleae</taxon>
        <taxon>Pyrus</taxon>
    </lineage>
</organism>
<dbReference type="EMBL" id="SMOL01000487">
    <property type="protein sequence ID" value="KAB2611132.1"/>
    <property type="molecule type" value="Genomic_DNA"/>
</dbReference>